<reference evidence="1 2" key="1">
    <citation type="journal article" date="2024" name="Int. J. Mol. Sci.">
        <title>Exploration of Alicyclobacillus spp. Genome in Search of Antibiotic Resistance.</title>
        <authorList>
            <person name="Bucka-Kolendo J."/>
            <person name="Kiousi D.E."/>
            <person name="Dekowska A."/>
            <person name="Mikolajczuk-Szczyrba A."/>
            <person name="Karadedos D.M."/>
            <person name="Michael P."/>
            <person name="Galanis A."/>
            <person name="Sokolowska B."/>
        </authorList>
    </citation>
    <scope>NUCLEOTIDE SEQUENCE [LARGE SCALE GENOMIC DNA]</scope>
    <source>
        <strain evidence="1 2">KKP 3000</strain>
    </source>
</reference>
<protein>
    <submittedName>
        <fullName evidence="1">Uncharacterized protein</fullName>
    </submittedName>
</protein>
<dbReference type="EMBL" id="JBDXSU010000001">
    <property type="protein sequence ID" value="MFB5188908.1"/>
    <property type="molecule type" value="Genomic_DNA"/>
</dbReference>
<keyword evidence="2" id="KW-1185">Reference proteome</keyword>
<sequence length="58" mass="6491">MHAWIWPVLIAVSQGVTAYGITFVNKLMQLVAHTLEAHVELSLRREEQSSTATAVTER</sequence>
<dbReference type="RefSeq" id="WP_275475735.1">
    <property type="nucleotide sequence ID" value="NZ_CP162940.1"/>
</dbReference>
<dbReference type="Proteomes" id="UP001579974">
    <property type="component" value="Unassembled WGS sequence"/>
</dbReference>
<evidence type="ECO:0000313" key="2">
    <source>
        <dbReference type="Proteomes" id="UP001579974"/>
    </source>
</evidence>
<accession>A0ABV5A9E5</accession>
<gene>
    <name evidence="1" type="ORF">KKP3000_001343</name>
</gene>
<name>A0ABV5A9E5_9BACL</name>
<proteinExistence type="predicted"/>
<evidence type="ECO:0000313" key="1">
    <source>
        <dbReference type="EMBL" id="MFB5188908.1"/>
    </source>
</evidence>
<comment type="caution">
    <text evidence="1">The sequence shown here is derived from an EMBL/GenBank/DDBJ whole genome shotgun (WGS) entry which is preliminary data.</text>
</comment>
<organism evidence="1 2">
    <name type="scientific">Alicyclobacillus fastidiosus</name>
    <dbReference type="NCBI Taxonomy" id="392011"/>
    <lineage>
        <taxon>Bacteria</taxon>
        <taxon>Bacillati</taxon>
        <taxon>Bacillota</taxon>
        <taxon>Bacilli</taxon>
        <taxon>Bacillales</taxon>
        <taxon>Alicyclobacillaceae</taxon>
        <taxon>Alicyclobacillus</taxon>
    </lineage>
</organism>